<dbReference type="KEGG" id="sct:SCAT_2748"/>
<dbReference type="Proteomes" id="UP000007842">
    <property type="component" value="Chromosome"/>
</dbReference>
<organism evidence="2 3">
    <name type="scientific">Streptantibioticus cattleyicolor (strain ATCC 35852 / DSM 46488 / JCM 4925 / NBRC 14057 / NRRL 8057)</name>
    <name type="common">Streptomyces cattleya</name>
    <dbReference type="NCBI Taxonomy" id="1003195"/>
    <lineage>
        <taxon>Bacteria</taxon>
        <taxon>Bacillati</taxon>
        <taxon>Actinomycetota</taxon>
        <taxon>Actinomycetes</taxon>
        <taxon>Kitasatosporales</taxon>
        <taxon>Streptomycetaceae</taxon>
        <taxon>Streptantibioticus</taxon>
    </lineage>
</organism>
<evidence type="ECO:0000313" key="3">
    <source>
        <dbReference type="Proteomes" id="UP000007842"/>
    </source>
</evidence>
<keyword evidence="1" id="KW-0812">Transmembrane</keyword>
<dbReference type="OrthoDB" id="4226602at2"/>
<evidence type="ECO:0000256" key="1">
    <source>
        <dbReference type="SAM" id="Phobius"/>
    </source>
</evidence>
<protein>
    <recommendedName>
        <fullName evidence="4">ZIP family metal transporter</fullName>
    </recommendedName>
</protein>
<feature type="transmembrane region" description="Helical" evidence="1">
    <location>
        <begin position="142"/>
        <end position="165"/>
    </location>
</feature>
<gene>
    <name evidence="2" type="ordered locus">SCATT_27360</name>
</gene>
<accession>G8X2J1</accession>
<dbReference type="HOGENOM" id="CLU_1601735_0_0_11"/>
<dbReference type="EMBL" id="CP003219">
    <property type="protein sequence ID" value="AEW95107.1"/>
    <property type="molecule type" value="Genomic_DNA"/>
</dbReference>
<evidence type="ECO:0000313" key="2">
    <source>
        <dbReference type="EMBL" id="AEW95107.1"/>
    </source>
</evidence>
<dbReference type="STRING" id="1003195.SCATT_27360"/>
<keyword evidence="1" id="KW-0472">Membrane</keyword>
<feature type="transmembrane region" description="Helical" evidence="1">
    <location>
        <begin position="84"/>
        <end position="101"/>
    </location>
</feature>
<dbReference type="KEGG" id="scy:SCATT_27360"/>
<feature type="transmembrane region" description="Helical" evidence="1">
    <location>
        <begin position="107"/>
        <end position="130"/>
    </location>
</feature>
<accession>F8K4F2</accession>
<name>F8K4F2_STREN</name>
<evidence type="ECO:0008006" key="4">
    <source>
        <dbReference type="Google" id="ProtNLM"/>
    </source>
</evidence>
<sequence>MVPAVAAAAFAVAGAVARAGCPCEPEKAGGIGAAGAVAAHRIMEGSVLAVGGSLTTAAALAVHALAEGLAVGALLSGQQRRSRAAWLALMCLGPLAGAWVLEAARLPVAATSLVPAFAAGVLLQAARVSVRAASHRGPPGRMLAVHHGAAALLAAVVTAVAVLGAG</sequence>
<reference evidence="3" key="1">
    <citation type="submission" date="2011-12" db="EMBL/GenBank/DDBJ databases">
        <title>Complete genome sequence of Streptomyces cattleya strain DSM 46488.</title>
        <authorList>
            <person name="Ou H.-Y."/>
            <person name="Li P."/>
            <person name="Zhao C."/>
            <person name="O'Hagan D."/>
            <person name="Deng Z."/>
        </authorList>
    </citation>
    <scope>NUCLEOTIDE SEQUENCE [LARGE SCALE GENOMIC DNA]</scope>
    <source>
        <strain evidence="3">ATCC 35852 / DSM 46488 / JCM 4925 / NBRC 14057 / NRRL 8057</strain>
    </source>
</reference>
<keyword evidence="1" id="KW-1133">Transmembrane helix</keyword>
<dbReference type="AlphaFoldDB" id="F8K4F2"/>
<keyword evidence="3" id="KW-1185">Reference proteome</keyword>
<feature type="transmembrane region" description="Helical" evidence="1">
    <location>
        <begin position="57"/>
        <end position="77"/>
    </location>
</feature>
<dbReference type="PATRIC" id="fig|1003195.11.peg.4240"/>
<proteinExistence type="predicted"/>